<dbReference type="Gene3D" id="3.90.550.10">
    <property type="entry name" value="Spore Coat Polysaccharide Biosynthesis Protein SpsA, Chain A"/>
    <property type="match status" value="1"/>
</dbReference>
<organism evidence="2 3">
    <name type="scientific">Flavobacterium rhizosphaerae</name>
    <dbReference type="NCBI Taxonomy" id="3163298"/>
    <lineage>
        <taxon>Bacteria</taxon>
        <taxon>Pseudomonadati</taxon>
        <taxon>Bacteroidota</taxon>
        <taxon>Flavobacteriia</taxon>
        <taxon>Flavobacteriales</taxon>
        <taxon>Flavobacteriaceae</taxon>
        <taxon>Flavobacterium</taxon>
    </lineage>
</organism>
<dbReference type="Proteomes" id="UP001629156">
    <property type="component" value="Unassembled WGS sequence"/>
</dbReference>
<evidence type="ECO:0000259" key="1">
    <source>
        <dbReference type="Pfam" id="PF00535"/>
    </source>
</evidence>
<protein>
    <submittedName>
        <fullName evidence="2">Glycosyltransferase</fullName>
        <ecNumber evidence="2">2.4.-.-</ecNumber>
    </submittedName>
</protein>
<name>A0ABW8YY64_9FLAO</name>
<dbReference type="EMBL" id="JBELPZ010000013">
    <property type="protein sequence ID" value="MFL9845203.1"/>
    <property type="molecule type" value="Genomic_DNA"/>
</dbReference>
<feature type="domain" description="Glycosyltransferase 2-like" evidence="1">
    <location>
        <begin position="6"/>
        <end position="136"/>
    </location>
</feature>
<dbReference type="PANTHER" id="PTHR10859">
    <property type="entry name" value="GLYCOSYL TRANSFERASE"/>
    <property type="match status" value="1"/>
</dbReference>
<dbReference type="InterPro" id="IPR029044">
    <property type="entry name" value="Nucleotide-diphossugar_trans"/>
</dbReference>
<keyword evidence="3" id="KW-1185">Reference proteome</keyword>
<dbReference type="GO" id="GO:0016757">
    <property type="term" value="F:glycosyltransferase activity"/>
    <property type="evidence" value="ECO:0007669"/>
    <property type="project" value="UniProtKB-KW"/>
</dbReference>
<dbReference type="PANTHER" id="PTHR10859:SF91">
    <property type="entry name" value="DOLICHYL-PHOSPHATE BETA-GLUCOSYLTRANSFERASE"/>
    <property type="match status" value="1"/>
</dbReference>
<reference evidence="2 3" key="1">
    <citation type="submission" date="2024-06" db="EMBL/GenBank/DDBJ databases">
        <authorList>
            <person name="Kaempfer P."/>
            <person name="Viver T."/>
        </authorList>
    </citation>
    <scope>NUCLEOTIDE SEQUENCE [LARGE SCALE GENOMIC DNA]</scope>
    <source>
        <strain evidence="2 3">ST-119</strain>
    </source>
</reference>
<dbReference type="RefSeq" id="WP_408085475.1">
    <property type="nucleotide sequence ID" value="NZ_JBELPZ010000013.1"/>
</dbReference>
<gene>
    <name evidence="2" type="ORF">ABS766_12310</name>
</gene>
<keyword evidence="2" id="KW-0808">Transferase</keyword>
<evidence type="ECO:0000313" key="2">
    <source>
        <dbReference type="EMBL" id="MFL9845203.1"/>
    </source>
</evidence>
<dbReference type="Pfam" id="PF00535">
    <property type="entry name" value="Glycos_transf_2"/>
    <property type="match status" value="1"/>
</dbReference>
<proteinExistence type="predicted"/>
<dbReference type="SUPFAM" id="SSF53448">
    <property type="entry name" value="Nucleotide-diphospho-sugar transferases"/>
    <property type="match status" value="1"/>
</dbReference>
<dbReference type="InterPro" id="IPR001173">
    <property type="entry name" value="Glyco_trans_2-like"/>
</dbReference>
<evidence type="ECO:0000313" key="3">
    <source>
        <dbReference type="Proteomes" id="UP001629156"/>
    </source>
</evidence>
<comment type="caution">
    <text evidence="2">The sequence shown here is derived from an EMBL/GenBank/DDBJ whole genome shotgun (WGS) entry which is preliminary data.</text>
</comment>
<keyword evidence="2" id="KW-0328">Glycosyltransferase</keyword>
<sequence length="234" mass="26534">MQKTAIIIPCYNEEKRLEKEKVLLLANTGADIYLCNDGSTDNTAGLLQTIAAECKNCFVLDFKKNTGKGNTVYQSVQHVLSQNQYTHIGYFDADFSTPVFEIERLLALQESEPEKFIIGSRVLLLNHNIKRKNFRHYIGRIIITLVNFKFKLTVYDTQCGAKLFPATIAAVAFNAPFKTSWLFDVELFIRLKKNNLLALGNEVPLRQWTDVGGSKLGMQSIFTVLAELVTIYRL</sequence>
<dbReference type="EC" id="2.4.-.-" evidence="2"/>
<accession>A0ABW8YY64</accession>